<proteinExistence type="predicted"/>
<dbReference type="InterPro" id="IPR035958">
    <property type="entry name" value="SecB-like_sf"/>
</dbReference>
<dbReference type="RefSeq" id="WP_195128841.1">
    <property type="nucleotide sequence ID" value="NZ_JADLQX010000004.1"/>
</dbReference>
<reference evidence="1 2" key="1">
    <citation type="submission" date="2020-10" db="EMBL/GenBank/DDBJ databases">
        <title>Identification of Nocardia species via Next-generation sequencing and recognition of intraspecies genetic diversity.</title>
        <authorList>
            <person name="Li P."/>
            <person name="Li P."/>
            <person name="Lu B."/>
        </authorList>
    </citation>
    <scope>NUCLEOTIDE SEQUENCE [LARGE SCALE GENOMIC DNA]</scope>
    <source>
        <strain evidence="1 2">BJ06-0157</strain>
    </source>
</reference>
<protein>
    <recommendedName>
        <fullName evidence="3">Preprotein translocase subunit SecB</fullName>
    </recommendedName>
</protein>
<keyword evidence="2" id="KW-1185">Reference proteome</keyword>
<accession>A0ABS0CMV0</accession>
<evidence type="ECO:0008006" key="3">
    <source>
        <dbReference type="Google" id="ProtNLM"/>
    </source>
</evidence>
<name>A0ABS0CMV0_9NOCA</name>
<evidence type="ECO:0000313" key="1">
    <source>
        <dbReference type="EMBL" id="MBF6297515.1"/>
    </source>
</evidence>
<evidence type="ECO:0000313" key="2">
    <source>
        <dbReference type="Proteomes" id="UP000702209"/>
    </source>
</evidence>
<organism evidence="1 2">
    <name type="scientific">Nocardia amamiensis</name>
    <dbReference type="NCBI Taxonomy" id="404578"/>
    <lineage>
        <taxon>Bacteria</taxon>
        <taxon>Bacillati</taxon>
        <taxon>Actinomycetota</taxon>
        <taxon>Actinomycetes</taxon>
        <taxon>Mycobacteriales</taxon>
        <taxon>Nocardiaceae</taxon>
        <taxon>Nocardia</taxon>
    </lineage>
</organism>
<dbReference type="Gene3D" id="3.10.420.10">
    <property type="entry name" value="SecB-like"/>
    <property type="match status" value="1"/>
</dbReference>
<dbReference type="EMBL" id="JADLQX010000004">
    <property type="protein sequence ID" value="MBF6297515.1"/>
    <property type="molecule type" value="Genomic_DNA"/>
</dbReference>
<comment type="caution">
    <text evidence="1">The sequence shown here is derived from an EMBL/GenBank/DDBJ whole genome shotgun (WGS) entry which is preliminary data.</text>
</comment>
<sequence length="172" mass="19145">MSKTRSSVPDSVDVPRKPLVARTEIRDVLAVRLAAEVHAVELPDEANVSLSISEPQYTFRRGELLIRVTHNVDFARPAAAEDQSPGEDVKFAEIHVTHVAVLEVDGDDPDPSEVDRLFVENTIFMIHPYARAAIQRLTAEVGLPPLTLPYMRRPGLRVEATTQTSARETERL</sequence>
<dbReference type="Proteomes" id="UP000702209">
    <property type="component" value="Unassembled WGS sequence"/>
</dbReference>
<dbReference type="SUPFAM" id="SSF54611">
    <property type="entry name" value="SecB-like"/>
    <property type="match status" value="1"/>
</dbReference>
<gene>
    <name evidence="1" type="ORF">IU459_08155</name>
</gene>